<sequence>MEKTNKWVIDPSHSEVSFKVKHMMISTVTGHFEKFDATIDTENDDFDDASLSVEISIDSINTKNKDRDGHLMSEDFFKADEYPKMTFTSKSFTKDKIVGDLTIRDVTKEVALDVDFNGIAVDPYGQTKAGFEIRGSINRKEFNLTWSAVTEAGNVVVSDQVKMVIDAQFIKQ</sequence>
<organism evidence="2 3">
    <name type="scientific">Maribacter litopenaei</name>
    <dbReference type="NCBI Taxonomy" id="2976127"/>
    <lineage>
        <taxon>Bacteria</taxon>
        <taxon>Pseudomonadati</taxon>
        <taxon>Bacteroidota</taxon>
        <taxon>Flavobacteriia</taxon>
        <taxon>Flavobacteriales</taxon>
        <taxon>Flavobacteriaceae</taxon>
        <taxon>Maribacter</taxon>
    </lineage>
</organism>
<accession>A0ABY5Y9L3</accession>
<dbReference type="EMBL" id="CP104205">
    <property type="protein sequence ID" value="UWX55733.1"/>
    <property type="molecule type" value="Genomic_DNA"/>
</dbReference>
<protein>
    <submittedName>
        <fullName evidence="2">YceI family protein</fullName>
    </submittedName>
</protein>
<dbReference type="InterPro" id="IPR036761">
    <property type="entry name" value="TTHA0802/YceI-like_sf"/>
</dbReference>
<dbReference type="RefSeq" id="WP_260573989.1">
    <property type="nucleotide sequence ID" value="NZ_CP104205.1"/>
</dbReference>
<dbReference type="PANTHER" id="PTHR34406:SF1">
    <property type="entry name" value="PROTEIN YCEI"/>
    <property type="match status" value="1"/>
</dbReference>
<keyword evidence="3" id="KW-1185">Reference proteome</keyword>
<proteinExistence type="predicted"/>
<name>A0ABY5Y9L3_9FLAO</name>
<dbReference type="SUPFAM" id="SSF101874">
    <property type="entry name" value="YceI-like"/>
    <property type="match status" value="1"/>
</dbReference>
<dbReference type="Proteomes" id="UP001059209">
    <property type="component" value="Chromosome"/>
</dbReference>
<evidence type="ECO:0000313" key="3">
    <source>
        <dbReference type="Proteomes" id="UP001059209"/>
    </source>
</evidence>
<reference evidence="2" key="1">
    <citation type="submission" date="2022-09" db="EMBL/GenBank/DDBJ databases">
        <title>Maribacter litopenaei sp. nov., isolated from the intestinal tract of the Pacific White Shrimp, Litopenaeus vannamei.</title>
        <authorList>
            <person name="Kim S.Y."/>
            <person name="Hwang C.Y."/>
        </authorList>
    </citation>
    <scope>NUCLEOTIDE SEQUENCE</scope>
    <source>
        <strain evidence="2">HL-LV01</strain>
    </source>
</reference>
<dbReference type="Gene3D" id="2.40.128.110">
    <property type="entry name" value="Lipid/polyisoprenoid-binding, YceI-like"/>
    <property type="match status" value="1"/>
</dbReference>
<evidence type="ECO:0000313" key="2">
    <source>
        <dbReference type="EMBL" id="UWX55733.1"/>
    </source>
</evidence>
<dbReference type="Pfam" id="PF04264">
    <property type="entry name" value="YceI"/>
    <property type="match status" value="1"/>
</dbReference>
<gene>
    <name evidence="2" type="ORF">NYZ99_04725</name>
</gene>
<feature type="domain" description="Lipid/polyisoprenoid-binding YceI-like" evidence="1">
    <location>
        <begin position="6"/>
        <end position="170"/>
    </location>
</feature>
<dbReference type="SMART" id="SM00867">
    <property type="entry name" value="YceI"/>
    <property type="match status" value="1"/>
</dbReference>
<dbReference type="InterPro" id="IPR007372">
    <property type="entry name" value="Lipid/polyisoprenoid-bd_YceI"/>
</dbReference>
<dbReference type="PANTHER" id="PTHR34406">
    <property type="entry name" value="PROTEIN YCEI"/>
    <property type="match status" value="1"/>
</dbReference>
<evidence type="ECO:0000259" key="1">
    <source>
        <dbReference type="SMART" id="SM00867"/>
    </source>
</evidence>